<name>D5CS38_SIDLE</name>
<sequence precursor="true">MSLLLMVIGLIVFAAVIVWADDNAIHKGTPHDDLQHGH</sequence>
<dbReference type="AlphaFoldDB" id="D5CS38"/>
<dbReference type="Proteomes" id="UP000001625">
    <property type="component" value="Chromosome"/>
</dbReference>
<organism evidence="1 2">
    <name type="scientific">Sideroxydans lithotrophicus (strain ES-1)</name>
    <dbReference type="NCBI Taxonomy" id="580332"/>
    <lineage>
        <taxon>Bacteria</taxon>
        <taxon>Pseudomonadati</taxon>
        <taxon>Pseudomonadota</taxon>
        <taxon>Betaproteobacteria</taxon>
        <taxon>Nitrosomonadales</taxon>
        <taxon>Gallionellaceae</taxon>
        <taxon>Sideroxydans</taxon>
    </lineage>
</organism>
<proteinExistence type="predicted"/>
<keyword evidence="2" id="KW-1185">Reference proteome</keyword>
<dbReference type="HOGENOM" id="CLU_3332998_0_0_4"/>
<reference evidence="1 2" key="1">
    <citation type="submission" date="2010-03" db="EMBL/GenBank/DDBJ databases">
        <title>Complete sequence of Sideroxydans lithotrophicus ES-1.</title>
        <authorList>
            <consortium name="US DOE Joint Genome Institute"/>
            <person name="Lucas S."/>
            <person name="Copeland A."/>
            <person name="Lapidus A."/>
            <person name="Cheng J.-F."/>
            <person name="Bruce D."/>
            <person name="Goodwin L."/>
            <person name="Pitluck S."/>
            <person name="Munk A.C."/>
            <person name="Detter J.C."/>
            <person name="Han C."/>
            <person name="Tapia R."/>
            <person name="Larimer F."/>
            <person name="Land M."/>
            <person name="Hauser L."/>
            <person name="Kyrpides N."/>
            <person name="Ivanova N."/>
            <person name="Emerson D."/>
            <person name="Woyke T."/>
        </authorList>
    </citation>
    <scope>NUCLEOTIDE SEQUENCE [LARGE SCALE GENOMIC DNA]</scope>
    <source>
        <strain evidence="1 2">ES-1</strain>
    </source>
</reference>
<dbReference type="KEGG" id="slt:Slit_1538"/>
<evidence type="ECO:0000313" key="1">
    <source>
        <dbReference type="EMBL" id="ADE11774.1"/>
    </source>
</evidence>
<accession>D5CS38</accession>
<evidence type="ECO:0000313" key="2">
    <source>
        <dbReference type="Proteomes" id="UP000001625"/>
    </source>
</evidence>
<dbReference type="EMBL" id="CP001965">
    <property type="protein sequence ID" value="ADE11774.1"/>
    <property type="molecule type" value="Genomic_DNA"/>
</dbReference>
<protein>
    <submittedName>
        <fullName evidence="1">Uncharacterized protein</fullName>
    </submittedName>
</protein>
<gene>
    <name evidence="1" type="ordered locus">Slit_1538</name>
</gene>